<dbReference type="RefSeq" id="WP_268074002.1">
    <property type="nucleotide sequence ID" value="NZ_CP109965.1"/>
</dbReference>
<evidence type="ECO:0000313" key="2">
    <source>
        <dbReference type="EMBL" id="WAJ69718.1"/>
    </source>
</evidence>
<organism evidence="2 3">
    <name type="scientific">Catenovulum adriaticum</name>
    <dbReference type="NCBI Taxonomy" id="2984846"/>
    <lineage>
        <taxon>Bacteria</taxon>
        <taxon>Pseudomonadati</taxon>
        <taxon>Pseudomonadota</taxon>
        <taxon>Gammaproteobacteria</taxon>
        <taxon>Alteromonadales</taxon>
        <taxon>Alteromonadaceae</taxon>
        <taxon>Catenovulum</taxon>
    </lineage>
</organism>
<feature type="chain" id="PRO_5046565646" description="Phosphate ABC transporter substrate-binding protein" evidence="1">
    <location>
        <begin position="25"/>
        <end position="146"/>
    </location>
</feature>
<dbReference type="SUPFAM" id="SSF53850">
    <property type="entry name" value="Periplasmic binding protein-like II"/>
    <property type="match status" value="1"/>
</dbReference>
<gene>
    <name evidence="2" type="ORF">OLW01_11205</name>
</gene>
<feature type="signal peptide" evidence="1">
    <location>
        <begin position="1"/>
        <end position="24"/>
    </location>
</feature>
<keyword evidence="3" id="KW-1185">Reference proteome</keyword>
<dbReference type="Proteomes" id="UP001163726">
    <property type="component" value="Chromosome"/>
</dbReference>
<evidence type="ECO:0008006" key="4">
    <source>
        <dbReference type="Google" id="ProtNLM"/>
    </source>
</evidence>
<evidence type="ECO:0000313" key="3">
    <source>
        <dbReference type="Proteomes" id="UP001163726"/>
    </source>
</evidence>
<accession>A0ABY7AJH9</accession>
<sequence length="146" mass="16250">MRLPRFFYSVLFISLGLMSKCAFAGDILVIVHPDNPTQQLSSGNVLDIYTGRLVAFPGGTTALPVDLSNETQIKADFYQQLMGKSLSQMSSYWAKLLFTGRYSPPVVLDPPSEVIAFVSENLYAVGYIDEAWLTDDVKVVYRLKSI</sequence>
<protein>
    <recommendedName>
        <fullName evidence="4">Phosphate ABC transporter substrate-binding protein</fullName>
    </recommendedName>
</protein>
<reference evidence="2" key="1">
    <citation type="submission" date="2022-10" db="EMBL/GenBank/DDBJ databases">
        <title>Catenovulum adriacola sp. nov. isolated in the Harbour of Susak.</title>
        <authorList>
            <person name="Schoch T."/>
            <person name="Reich S.J."/>
            <person name="Stoeferle S."/>
            <person name="Flaiz M."/>
            <person name="Kazda M."/>
            <person name="Riedel C.U."/>
            <person name="Duerre P."/>
        </authorList>
    </citation>
    <scope>NUCLEOTIDE SEQUENCE</scope>
    <source>
        <strain evidence="2">TS8</strain>
    </source>
</reference>
<dbReference type="Gene3D" id="3.40.190.10">
    <property type="entry name" value="Periplasmic binding protein-like II"/>
    <property type="match status" value="1"/>
</dbReference>
<keyword evidence="1" id="KW-0732">Signal</keyword>
<name>A0ABY7AJH9_9ALTE</name>
<proteinExistence type="predicted"/>
<dbReference type="EMBL" id="CP109965">
    <property type="protein sequence ID" value="WAJ69718.1"/>
    <property type="molecule type" value="Genomic_DNA"/>
</dbReference>
<evidence type="ECO:0000256" key="1">
    <source>
        <dbReference type="SAM" id="SignalP"/>
    </source>
</evidence>